<feature type="signal peptide" evidence="1">
    <location>
        <begin position="1"/>
        <end position="28"/>
    </location>
</feature>
<dbReference type="OrthoDB" id="2325995at2"/>
<gene>
    <name evidence="2" type="ORF">FC96_GL000542</name>
</gene>
<comment type="caution">
    <text evidence="2">The sequence shown here is derived from an EMBL/GenBank/DDBJ whole genome shotgun (WGS) entry which is preliminary data.</text>
</comment>
<evidence type="ECO:0000313" key="3">
    <source>
        <dbReference type="Proteomes" id="UP000050911"/>
    </source>
</evidence>
<reference evidence="2 3" key="1">
    <citation type="journal article" date="2015" name="Genome Announc.">
        <title>Expanding the biotechnology potential of lactobacilli through comparative genomics of 213 strains and associated genera.</title>
        <authorList>
            <person name="Sun Z."/>
            <person name="Harris H.M."/>
            <person name="McCann A."/>
            <person name="Guo C."/>
            <person name="Argimon S."/>
            <person name="Zhang W."/>
            <person name="Yang X."/>
            <person name="Jeffery I.B."/>
            <person name="Cooney J.C."/>
            <person name="Kagawa T.F."/>
            <person name="Liu W."/>
            <person name="Song Y."/>
            <person name="Salvetti E."/>
            <person name="Wrobel A."/>
            <person name="Rasinkangas P."/>
            <person name="Parkhill J."/>
            <person name="Rea M.C."/>
            <person name="O'Sullivan O."/>
            <person name="Ritari J."/>
            <person name="Douillard F.P."/>
            <person name="Paul Ross R."/>
            <person name="Yang R."/>
            <person name="Briner A.E."/>
            <person name="Felis G.E."/>
            <person name="de Vos W.M."/>
            <person name="Barrangou R."/>
            <person name="Klaenhammer T.R."/>
            <person name="Caufield P.W."/>
            <person name="Cui Y."/>
            <person name="Zhang H."/>
            <person name="O'Toole P.W."/>
        </authorList>
    </citation>
    <scope>NUCLEOTIDE SEQUENCE [LARGE SCALE GENOMIC DNA]</scope>
    <source>
        <strain evidence="2 3">JCM 15530</strain>
    </source>
</reference>
<dbReference type="InterPro" id="IPR008930">
    <property type="entry name" value="Terpenoid_cyclase/PrenylTrfase"/>
</dbReference>
<dbReference type="RefSeq" id="WP_056942957.1">
    <property type="nucleotide sequence ID" value="NZ_AZCX01000010.1"/>
</dbReference>
<evidence type="ECO:0000256" key="1">
    <source>
        <dbReference type="SAM" id="SignalP"/>
    </source>
</evidence>
<dbReference type="SUPFAM" id="SSF48239">
    <property type="entry name" value="Terpenoid cyclases/Protein prenyltransferases"/>
    <property type="match status" value="1"/>
</dbReference>
<keyword evidence="3" id="KW-1185">Reference proteome</keyword>
<organism evidence="2 3">
    <name type="scientific">Secundilactobacillus kimchicus JCM 15530</name>
    <dbReference type="NCBI Taxonomy" id="1302272"/>
    <lineage>
        <taxon>Bacteria</taxon>
        <taxon>Bacillati</taxon>
        <taxon>Bacillota</taxon>
        <taxon>Bacilli</taxon>
        <taxon>Lactobacillales</taxon>
        <taxon>Lactobacillaceae</taxon>
        <taxon>Secundilactobacillus</taxon>
    </lineage>
</organism>
<name>A0A0R1HLR4_9LACO</name>
<dbReference type="Proteomes" id="UP000050911">
    <property type="component" value="Unassembled WGS sequence"/>
</dbReference>
<evidence type="ECO:0008006" key="4">
    <source>
        <dbReference type="Google" id="ProtNLM"/>
    </source>
</evidence>
<dbReference type="STRING" id="1302272.FC96_GL000542"/>
<evidence type="ECO:0000313" key="2">
    <source>
        <dbReference type="EMBL" id="KRK47272.1"/>
    </source>
</evidence>
<dbReference type="AlphaFoldDB" id="A0A0R1HLR4"/>
<dbReference type="EMBL" id="AZCX01000010">
    <property type="protein sequence ID" value="KRK47272.1"/>
    <property type="molecule type" value="Genomic_DNA"/>
</dbReference>
<dbReference type="PATRIC" id="fig|1302272.5.peg.540"/>
<dbReference type="Gene3D" id="1.50.10.20">
    <property type="match status" value="1"/>
</dbReference>
<protein>
    <recommendedName>
        <fullName evidence="4">Fucose-binding lectin II</fullName>
    </recommendedName>
</protein>
<proteinExistence type="predicted"/>
<sequence length="349" mass="37617">MKKHILLATILTSTLFVVGGLQRDSAHAATTFKTSTSKVVKSKTSATVRYAKEMLATNKNGFTTDAAPIFSRSAYPTSGAADGYSDFLLGLKGNGYKFTGRQKAFIRKNLVLNSKSDAATLSKAIVGLKAIGYNPQKFRPYGSQKTLNLVAQLYQSNINNQTTSALSQVLIAVSTGNYKQPKNAKFSRTKLAMTLSALQQTNHGWAYDNQLSNVDTDTTAMAIIALARSKSTTQQVKASLIQGQNYLKSKVATTGAFGYQYLGKTVLNANSTAEAVLAYATKLNTVKYVNHSRSIKTQNVSPLTALFKYVNSTGSIKGASSQLYGIGQVNLAIAAYKTALHHRSVYTIN</sequence>
<feature type="chain" id="PRO_5006405185" description="Fucose-binding lectin II" evidence="1">
    <location>
        <begin position="29"/>
        <end position="349"/>
    </location>
</feature>
<accession>A0A0R1HLR4</accession>
<keyword evidence="1" id="KW-0732">Signal</keyword>